<organism evidence="3 4">
    <name type="scientific">Immundisolibacter cernigliae</name>
    <dbReference type="NCBI Taxonomy" id="1810504"/>
    <lineage>
        <taxon>Bacteria</taxon>
        <taxon>Pseudomonadati</taxon>
        <taxon>Pseudomonadota</taxon>
        <taxon>Gammaproteobacteria</taxon>
        <taxon>Immundisolibacterales</taxon>
        <taxon>Immundisolibacteraceae</taxon>
        <taxon>Immundisolibacter</taxon>
    </lineage>
</organism>
<keyword evidence="4" id="KW-1185">Reference proteome</keyword>
<evidence type="ECO:0000259" key="2">
    <source>
        <dbReference type="Pfam" id="PF14238"/>
    </source>
</evidence>
<accession>A0A1B1YSN8</accession>
<dbReference type="RefSeq" id="WP_068803481.1">
    <property type="nucleotide sequence ID" value="NZ_CP014671.1"/>
</dbReference>
<dbReference type="InParanoid" id="A0A1B1YSN8"/>
<dbReference type="Pfam" id="PF14238">
    <property type="entry name" value="DUF4340"/>
    <property type="match status" value="1"/>
</dbReference>
<dbReference type="EMBL" id="CP014671">
    <property type="protein sequence ID" value="ANX03811.1"/>
    <property type="molecule type" value="Genomic_DNA"/>
</dbReference>
<evidence type="ECO:0000256" key="1">
    <source>
        <dbReference type="SAM" id="MobiDB-lite"/>
    </source>
</evidence>
<dbReference type="OrthoDB" id="7008377at2"/>
<gene>
    <name evidence="3" type="ORF">PG2T_06120</name>
</gene>
<dbReference type="Proteomes" id="UP000092952">
    <property type="component" value="Chromosome"/>
</dbReference>
<feature type="region of interest" description="Disordered" evidence="1">
    <location>
        <begin position="346"/>
        <end position="374"/>
    </location>
</feature>
<name>A0A1B1YSN8_9GAMM</name>
<dbReference type="KEGG" id="gbi:PG2T_06120"/>
<dbReference type="AlphaFoldDB" id="A0A1B1YSN8"/>
<proteinExistence type="predicted"/>
<sequence>MSRAKWILAGVTLALVLLTLWAVRDTGQRTGYVARAEKLFPDLPAQAAAARRIEIRSAGQQVTLQGSGSDWTVVDKHDFPADPAKVRALLEGLAGLTLIEPRTADPARHAALNLQAPDTAGARGVLVRVLGEHDTALAAVLLGKPRAAAGQGPRQMFVRRPHEDQAWLAEGAVDPQRTPPLWLRGEAFDLPQAKVREVRVQHPGQAPLVISRAAPEASFSLQTPVPKGRDPQPSTIGAVAYGLQHLPLQNVFKADEVAGDWAQAVSVAFDTFDGLTFTARVLSLNSVPHVRLSAAVADDASAEQRPAATTEAERINQQAGDWVFVVPPHTAGTFTPALENLLVPLAPPEQDAPSGPPGMPSMPGMMPGMRPPGM</sequence>
<protein>
    <recommendedName>
        <fullName evidence="2">DUF4340 domain-containing protein</fullName>
    </recommendedName>
</protein>
<dbReference type="InterPro" id="IPR025641">
    <property type="entry name" value="DUF4340"/>
</dbReference>
<feature type="domain" description="DUF4340" evidence="2">
    <location>
        <begin position="71"/>
        <end position="254"/>
    </location>
</feature>
<evidence type="ECO:0000313" key="4">
    <source>
        <dbReference type="Proteomes" id="UP000092952"/>
    </source>
</evidence>
<dbReference type="STRING" id="1810504.PG2T_06120"/>
<reference evidence="4" key="1">
    <citation type="submission" date="2016-03" db="EMBL/GenBank/DDBJ databases">
        <title>Complete genome sequence of Solimmundus cernigliae, representing a novel lineage of polycyclic aromatic hydrocarbon degraders within the Gammaproteobacteria.</title>
        <authorList>
            <person name="Singleton D.R."/>
            <person name="Dickey A.N."/>
            <person name="Scholl E.H."/>
            <person name="Wright F.A."/>
            <person name="Aitken M.D."/>
        </authorList>
    </citation>
    <scope>NUCLEOTIDE SEQUENCE [LARGE SCALE GENOMIC DNA]</scope>
    <source>
        <strain evidence="4">TR3.2</strain>
    </source>
</reference>
<evidence type="ECO:0000313" key="3">
    <source>
        <dbReference type="EMBL" id="ANX03811.1"/>
    </source>
</evidence>